<organism evidence="9 10">
    <name type="scientific">Breznakia pachnodae</name>
    <dbReference type="NCBI Taxonomy" id="265178"/>
    <lineage>
        <taxon>Bacteria</taxon>
        <taxon>Bacillati</taxon>
        <taxon>Bacillota</taxon>
        <taxon>Erysipelotrichia</taxon>
        <taxon>Erysipelotrichales</taxon>
        <taxon>Erysipelotrichaceae</taxon>
        <taxon>Breznakia</taxon>
    </lineage>
</organism>
<dbReference type="PANTHER" id="PTHR33799:SF1">
    <property type="entry name" value="PTS SYSTEM MANNOSE-SPECIFIC EIIAB COMPONENT-RELATED"/>
    <property type="match status" value="1"/>
</dbReference>
<dbReference type="RefSeq" id="WP_307406462.1">
    <property type="nucleotide sequence ID" value="NZ_JAUSUR010000002.1"/>
</dbReference>
<feature type="domain" description="PTS EIIA type-4" evidence="8">
    <location>
        <begin position="3"/>
        <end position="125"/>
    </location>
</feature>
<proteinExistence type="predicted"/>
<comment type="caution">
    <text evidence="9">The sequence shown here is derived from an EMBL/GenBank/DDBJ whole genome shotgun (WGS) entry which is preliminary data.</text>
</comment>
<evidence type="ECO:0000256" key="4">
    <source>
        <dbReference type="ARBA" id="ARBA00022597"/>
    </source>
</evidence>
<keyword evidence="4" id="KW-0762">Sugar transport</keyword>
<accession>A0ABU0E0W9</accession>
<dbReference type="Proteomes" id="UP001230220">
    <property type="component" value="Unassembled WGS sequence"/>
</dbReference>
<keyword evidence="3" id="KW-0963">Cytoplasm</keyword>
<name>A0ABU0E0W9_9FIRM</name>
<dbReference type="InterPro" id="IPR051471">
    <property type="entry name" value="Bacterial_PTS_sugar_comp"/>
</dbReference>
<evidence type="ECO:0000256" key="6">
    <source>
        <dbReference type="ARBA" id="ARBA00022683"/>
    </source>
</evidence>
<reference evidence="9 10" key="1">
    <citation type="submission" date="2023-07" db="EMBL/GenBank/DDBJ databases">
        <title>Genomic Encyclopedia of Type Strains, Phase IV (KMG-IV): sequencing the most valuable type-strain genomes for metagenomic binning, comparative biology and taxonomic classification.</title>
        <authorList>
            <person name="Goeker M."/>
        </authorList>
    </citation>
    <scope>NUCLEOTIDE SEQUENCE [LARGE SCALE GENOMIC DNA]</scope>
    <source>
        <strain evidence="9 10">DSM 16784</strain>
    </source>
</reference>
<dbReference type="SUPFAM" id="SSF53062">
    <property type="entry name" value="PTS system fructose IIA component-like"/>
    <property type="match status" value="1"/>
</dbReference>
<sequence length="145" mass="15894">MGNVAIVVASHGEFAKYALDSAQMIVGKQENCGSMSVTMDLTLDEAKKNMAKTIDELDCSNGLVILVDIFGGTPSNVSGNFLLENDNILVISGLNLPMLIELLLNRDKPLNQIALQLEEAYKQGFTNINKLFEERGEEDDECQIL</sequence>
<evidence type="ECO:0000256" key="5">
    <source>
        <dbReference type="ARBA" id="ARBA00022679"/>
    </source>
</evidence>
<dbReference type="InterPro" id="IPR004701">
    <property type="entry name" value="PTS_EIIA_man-typ"/>
</dbReference>
<comment type="subcellular location">
    <subcellularLocation>
        <location evidence="1">Cytoplasm</location>
    </subcellularLocation>
</comment>
<dbReference type="EMBL" id="JAUSUR010000002">
    <property type="protein sequence ID" value="MDQ0360505.1"/>
    <property type="molecule type" value="Genomic_DNA"/>
</dbReference>
<dbReference type="InterPro" id="IPR036662">
    <property type="entry name" value="PTS_EIIA_man-typ_sf"/>
</dbReference>
<keyword evidence="5" id="KW-0808">Transferase</keyword>
<dbReference type="PANTHER" id="PTHR33799">
    <property type="entry name" value="PTS PERMEASE-RELATED-RELATED"/>
    <property type="match status" value="1"/>
</dbReference>
<protein>
    <submittedName>
        <fullName evidence="9">PTS system mannose-specific IIA component</fullName>
    </submittedName>
</protein>
<evidence type="ECO:0000256" key="2">
    <source>
        <dbReference type="ARBA" id="ARBA00022448"/>
    </source>
</evidence>
<dbReference type="CDD" id="cd00006">
    <property type="entry name" value="PTS_IIA_man"/>
    <property type="match status" value="1"/>
</dbReference>
<keyword evidence="6" id="KW-0598">Phosphotransferase system</keyword>
<evidence type="ECO:0000256" key="3">
    <source>
        <dbReference type="ARBA" id="ARBA00022490"/>
    </source>
</evidence>
<keyword evidence="2" id="KW-0813">Transport</keyword>
<dbReference type="InterPro" id="IPR033887">
    <property type="entry name" value="PTS_IIA_man"/>
</dbReference>
<evidence type="ECO:0000256" key="1">
    <source>
        <dbReference type="ARBA" id="ARBA00004496"/>
    </source>
</evidence>
<gene>
    <name evidence="9" type="ORF">J2S15_001250</name>
</gene>
<keyword evidence="7" id="KW-0418">Kinase</keyword>
<evidence type="ECO:0000313" key="10">
    <source>
        <dbReference type="Proteomes" id="UP001230220"/>
    </source>
</evidence>
<evidence type="ECO:0000313" key="9">
    <source>
        <dbReference type="EMBL" id="MDQ0360505.1"/>
    </source>
</evidence>
<evidence type="ECO:0000256" key="7">
    <source>
        <dbReference type="ARBA" id="ARBA00022777"/>
    </source>
</evidence>
<dbReference type="PROSITE" id="PS51096">
    <property type="entry name" value="PTS_EIIA_TYPE_4"/>
    <property type="match status" value="1"/>
</dbReference>
<dbReference type="Gene3D" id="3.40.50.510">
    <property type="entry name" value="Phosphotransferase system, mannose-type IIA component"/>
    <property type="match status" value="1"/>
</dbReference>
<keyword evidence="10" id="KW-1185">Reference proteome</keyword>
<dbReference type="Pfam" id="PF03610">
    <property type="entry name" value="EIIA-man"/>
    <property type="match status" value="1"/>
</dbReference>
<evidence type="ECO:0000259" key="8">
    <source>
        <dbReference type="PROSITE" id="PS51096"/>
    </source>
</evidence>